<dbReference type="SUPFAM" id="SSF53328">
    <property type="entry name" value="Formyltransferase"/>
    <property type="match status" value="1"/>
</dbReference>
<dbReference type="AlphaFoldDB" id="S6AK06"/>
<dbReference type="GO" id="GO:0016758">
    <property type="term" value="F:hexosyltransferase activity"/>
    <property type="evidence" value="ECO:0007669"/>
    <property type="project" value="InterPro"/>
</dbReference>
<dbReference type="GO" id="GO:0016747">
    <property type="term" value="F:acyltransferase activity, transferring groups other than amino-acyl groups"/>
    <property type="evidence" value="ECO:0007669"/>
    <property type="project" value="InterPro"/>
</dbReference>
<dbReference type="eggNOG" id="COG1670">
    <property type="taxonomic scope" value="Bacteria"/>
</dbReference>
<dbReference type="InterPro" id="IPR020023">
    <property type="entry name" value="PseG"/>
</dbReference>
<dbReference type="Proteomes" id="UP000015559">
    <property type="component" value="Chromosome"/>
</dbReference>
<evidence type="ECO:0000313" key="5">
    <source>
        <dbReference type="Proteomes" id="UP000015559"/>
    </source>
</evidence>
<feature type="binding site" evidence="2">
    <location>
        <position position="275"/>
    </location>
    <ligand>
        <name>substrate</name>
    </ligand>
</feature>
<dbReference type="Pfam" id="PF04101">
    <property type="entry name" value="Glyco_tran_28_C"/>
    <property type="match status" value="1"/>
</dbReference>
<dbReference type="Gene3D" id="3.40.630.30">
    <property type="match status" value="1"/>
</dbReference>
<protein>
    <recommendedName>
        <fullName evidence="3">N-acetyltransferase domain-containing protein</fullName>
    </recommendedName>
</protein>
<dbReference type="InterPro" id="IPR002376">
    <property type="entry name" value="Formyl_transf_N"/>
</dbReference>
<dbReference type="OrthoDB" id="9788924at2"/>
<dbReference type="Gene3D" id="3.40.50.2000">
    <property type="entry name" value="Glycogen Phosphorylase B"/>
    <property type="match status" value="1"/>
</dbReference>
<dbReference type="STRING" id="1163617.SCD_n02902"/>
<organism evidence="4 5">
    <name type="scientific">Sulfuricella denitrificans (strain DSM 22764 / NBRC 105220 / skB26)</name>
    <dbReference type="NCBI Taxonomy" id="1163617"/>
    <lineage>
        <taxon>Bacteria</taxon>
        <taxon>Pseudomonadati</taxon>
        <taxon>Pseudomonadota</taxon>
        <taxon>Betaproteobacteria</taxon>
        <taxon>Nitrosomonadales</taxon>
        <taxon>Sulfuricellaceae</taxon>
        <taxon>Sulfuricella</taxon>
    </lineage>
</organism>
<dbReference type="RefSeq" id="WP_009207337.1">
    <property type="nucleotide sequence ID" value="NC_022357.1"/>
</dbReference>
<dbReference type="InterPro" id="IPR000182">
    <property type="entry name" value="GNAT_dom"/>
</dbReference>
<dbReference type="InterPro" id="IPR036477">
    <property type="entry name" value="Formyl_transf_N_sf"/>
</dbReference>
<evidence type="ECO:0000259" key="3">
    <source>
        <dbReference type="PROSITE" id="PS51186"/>
    </source>
</evidence>
<dbReference type="NCBIfam" id="TIGR03590">
    <property type="entry name" value="PseG"/>
    <property type="match status" value="1"/>
</dbReference>
<feature type="binding site" evidence="2">
    <location>
        <position position="172"/>
    </location>
    <ligand>
        <name>substrate</name>
    </ligand>
</feature>
<dbReference type="Pfam" id="PF13302">
    <property type="entry name" value="Acetyltransf_3"/>
    <property type="match status" value="1"/>
</dbReference>
<dbReference type="eggNOG" id="COG0223">
    <property type="taxonomic scope" value="Bacteria"/>
</dbReference>
<evidence type="ECO:0000313" key="4">
    <source>
        <dbReference type="EMBL" id="BAN36701.1"/>
    </source>
</evidence>
<proteinExistence type="predicted"/>
<keyword evidence="5" id="KW-1185">Reference proteome</keyword>
<reference evidence="4 5" key="1">
    <citation type="journal article" date="2012" name="Appl. Environ. Microbiol.">
        <title>Draft genome sequence of a psychrotolerant sulfur-oxidizing bacterium, Sulfuricella denitrificans skB26, and proteomic insights into cold adaptation.</title>
        <authorList>
            <person name="Watanabe T."/>
            <person name="Kojima H."/>
            <person name="Fukui M."/>
        </authorList>
    </citation>
    <scope>NUCLEOTIDE SEQUENCE [LARGE SCALE GENOMIC DNA]</scope>
    <source>
        <strain evidence="5">skB26</strain>
    </source>
</reference>
<dbReference type="eggNOG" id="COG3980">
    <property type="taxonomic scope" value="Bacteria"/>
</dbReference>
<accession>S6AK06</accession>
<evidence type="ECO:0000256" key="1">
    <source>
        <dbReference type="PIRSR" id="PIRSR620023-1"/>
    </source>
</evidence>
<dbReference type="PANTHER" id="PTHR21015">
    <property type="entry name" value="UDP-N-ACETYLGLUCOSAMINE--N-ACETYLMURAMYL-(PENTAPEPTIDE) PYROPHOSPHORYL-UNDECAPRENOL N-ACETYLGLUCOSAMINE TRANSFERASE 1"/>
    <property type="match status" value="1"/>
</dbReference>
<sequence length="720" mass="81394">MKAVFRVDASARMGIGHLMRCLTLAEALRERGVQIRFVCREHMGNLIALLQQQAMPVTVLPAPAVTDATSGEDYAAWLGATQAEDAEQSIEALNGEKPDWLVVDHYGLDVEWELRLRPHVGKLMVIDDLANRHHDCDVLLDQNYSEEGERRYAGLVPAACKLLTGPRYALLRPEYAAYRKILRARDGQVKRVLVFFGGSDPQNMTGLALDALSHAELRHLDVDVVIGANNPHRKMLEKQLRERLQTRIYGSRPHLADLMAQADLAIGAGGATTWERMCLGLPTVVISIAENQRPASEALEEAKLIHYAGHFSDIKTDQLTQLLKKLSRDVGKLAELSSLNQLQVDGLGALRLVEVLCPSATNGIRHRPACEEDIVLYYNWANDPEVRKNAVNTPSIPWATHHAWFANKLHDVNSHLFVLEVDGLPVGQIRFDKAEDEALIDYSLDVIVRGRGWGSRLIALGADMMRQIEPVRLRAEVKVWNEASSAVFLHMGFTETASVSGGGTGRSIAILSDRTSWMNEYICELLLDWLIAGHRVLWVYDKEYLRPGDFCFYLSCGQIVPTNILSLYRHNLVVHESDLPRGKGWSPLTWEILEGKNRIPVTLFEATEKVDSGVIYAQEWMEFEGHELIDELREEQASATIKLCKRFVDGYPQILDQAREQVGEESFYPRRREADSELDLTQSLESQFDLLRVVDNQRYPAFFQYEHKRYSLKIEKVEKS</sequence>
<dbReference type="Gene3D" id="3.40.50.12230">
    <property type="match status" value="1"/>
</dbReference>
<evidence type="ECO:0000256" key="2">
    <source>
        <dbReference type="PIRSR" id="PIRSR620023-2"/>
    </source>
</evidence>
<dbReference type="InterPro" id="IPR016181">
    <property type="entry name" value="Acyl_CoA_acyltransferase"/>
</dbReference>
<name>S6AK06_SULDS</name>
<dbReference type="SUPFAM" id="SSF53756">
    <property type="entry name" value="UDP-Glycosyltransferase/glycogen phosphorylase"/>
    <property type="match status" value="1"/>
</dbReference>
<dbReference type="SUPFAM" id="SSF55729">
    <property type="entry name" value="Acyl-CoA N-acyltransferases (Nat)"/>
    <property type="match status" value="1"/>
</dbReference>
<dbReference type="Pfam" id="PF00551">
    <property type="entry name" value="Formyl_trans_N"/>
    <property type="match status" value="1"/>
</dbReference>
<dbReference type="KEGG" id="sdr:SCD_n02902"/>
<dbReference type="HOGENOM" id="CLU_023406_0_1_4"/>
<dbReference type="PANTHER" id="PTHR21015:SF22">
    <property type="entry name" value="GLYCOSYLTRANSFERASE"/>
    <property type="match status" value="1"/>
</dbReference>
<dbReference type="Gene3D" id="3.40.50.11190">
    <property type="match status" value="1"/>
</dbReference>
<dbReference type="InterPro" id="IPR007235">
    <property type="entry name" value="Glyco_trans_28_C"/>
</dbReference>
<dbReference type="PROSITE" id="PS51186">
    <property type="entry name" value="GNAT"/>
    <property type="match status" value="1"/>
</dbReference>
<dbReference type="EMBL" id="AP013066">
    <property type="protein sequence ID" value="BAN36701.1"/>
    <property type="molecule type" value="Genomic_DNA"/>
</dbReference>
<gene>
    <name evidence="4" type="ORF">SCD_n02902</name>
</gene>
<feature type="active site" description="Proton acceptor" evidence="1">
    <location>
        <position position="17"/>
    </location>
</feature>
<feature type="domain" description="N-acetyltransferase" evidence="3">
    <location>
        <begin position="364"/>
        <end position="528"/>
    </location>
</feature>